<protein>
    <submittedName>
        <fullName evidence="2">Uncharacterized protein</fullName>
    </submittedName>
</protein>
<accession>A0A9D4ZNA4</accession>
<evidence type="ECO:0000313" key="2">
    <source>
        <dbReference type="EMBL" id="KAI5079045.1"/>
    </source>
</evidence>
<reference evidence="2" key="1">
    <citation type="submission" date="2021-01" db="EMBL/GenBank/DDBJ databases">
        <title>Adiantum capillus-veneris genome.</title>
        <authorList>
            <person name="Fang Y."/>
            <person name="Liao Q."/>
        </authorList>
    </citation>
    <scope>NUCLEOTIDE SEQUENCE</scope>
    <source>
        <strain evidence="2">H3</strain>
        <tissue evidence="2">Leaf</tissue>
    </source>
</reference>
<proteinExistence type="predicted"/>
<organism evidence="2 3">
    <name type="scientific">Adiantum capillus-veneris</name>
    <name type="common">Maidenhair fern</name>
    <dbReference type="NCBI Taxonomy" id="13818"/>
    <lineage>
        <taxon>Eukaryota</taxon>
        <taxon>Viridiplantae</taxon>
        <taxon>Streptophyta</taxon>
        <taxon>Embryophyta</taxon>
        <taxon>Tracheophyta</taxon>
        <taxon>Polypodiopsida</taxon>
        <taxon>Polypodiidae</taxon>
        <taxon>Polypodiales</taxon>
        <taxon>Pteridineae</taxon>
        <taxon>Pteridaceae</taxon>
        <taxon>Vittarioideae</taxon>
        <taxon>Adiantum</taxon>
    </lineage>
</organism>
<comment type="caution">
    <text evidence="2">The sequence shown here is derived from an EMBL/GenBank/DDBJ whole genome shotgun (WGS) entry which is preliminary data.</text>
</comment>
<dbReference type="Proteomes" id="UP000886520">
    <property type="component" value="Chromosome 6"/>
</dbReference>
<evidence type="ECO:0000313" key="3">
    <source>
        <dbReference type="Proteomes" id="UP000886520"/>
    </source>
</evidence>
<dbReference type="EMBL" id="JABFUD020000006">
    <property type="protein sequence ID" value="KAI5079045.1"/>
    <property type="molecule type" value="Genomic_DNA"/>
</dbReference>
<keyword evidence="3" id="KW-1185">Reference proteome</keyword>
<evidence type="ECO:0000256" key="1">
    <source>
        <dbReference type="SAM" id="MobiDB-lite"/>
    </source>
</evidence>
<gene>
    <name evidence="2" type="ORF">GOP47_0006716</name>
</gene>
<dbReference type="OrthoDB" id="10400367at2759"/>
<dbReference type="AlphaFoldDB" id="A0A9D4ZNA4"/>
<sequence length="113" mass="13590">MMLQANFMRALMRWRSKLDETYGFPPVAMAAHLVELVKRIYKVHSIKRDPYDAWKGFFTILQYERVPSMVETEGMLRTAISHSRSKGYHRDDRPSVHRQISHNKDRYIPPRRW</sequence>
<name>A0A9D4ZNA4_ADICA</name>
<feature type="region of interest" description="Disordered" evidence="1">
    <location>
        <begin position="81"/>
        <end position="113"/>
    </location>
</feature>
<feature type="compositionally biased region" description="Basic and acidic residues" evidence="1">
    <location>
        <begin position="102"/>
        <end position="113"/>
    </location>
</feature>